<dbReference type="AlphaFoldDB" id="A0A7J6P6P6"/>
<feature type="chain" id="PRO_5029659710" evidence="1">
    <location>
        <begin position="26"/>
        <end position="181"/>
    </location>
</feature>
<organism evidence="2 3">
    <name type="scientific">Perkinsus olseni</name>
    <name type="common">Perkinsus atlanticus</name>
    <dbReference type="NCBI Taxonomy" id="32597"/>
    <lineage>
        <taxon>Eukaryota</taxon>
        <taxon>Sar</taxon>
        <taxon>Alveolata</taxon>
        <taxon>Perkinsozoa</taxon>
        <taxon>Perkinsea</taxon>
        <taxon>Perkinsida</taxon>
        <taxon>Perkinsidae</taxon>
        <taxon>Perkinsus</taxon>
    </lineage>
</organism>
<evidence type="ECO:0000313" key="2">
    <source>
        <dbReference type="EMBL" id="KAF4691712.1"/>
    </source>
</evidence>
<evidence type="ECO:0000313" key="3">
    <source>
        <dbReference type="Proteomes" id="UP000541610"/>
    </source>
</evidence>
<dbReference type="OrthoDB" id="10418216at2759"/>
<evidence type="ECO:0000256" key="1">
    <source>
        <dbReference type="SAM" id="SignalP"/>
    </source>
</evidence>
<sequence length="181" mass="20502">MSTKQLTMVASAAVALVSNLPLGNAIGRGAPGDDFIPLVENHFSWKDYRTICMHERGKEYTDNWESLDVHVSKGIGVRTRYIACPKTDEWDAFRIQFDWAEPGTDAGSDPLSSLDDSTFRERLNAVEPYARRERSGTGDFANFKSYILIGEPICSLVSEAMEREHGTFINLCRKYYPLRRK</sequence>
<comment type="caution">
    <text evidence="2">The sequence shown here is derived from an EMBL/GenBank/DDBJ whole genome shotgun (WGS) entry which is preliminary data.</text>
</comment>
<dbReference type="EMBL" id="JABANP010000073">
    <property type="protein sequence ID" value="KAF4691712.1"/>
    <property type="molecule type" value="Genomic_DNA"/>
</dbReference>
<name>A0A7J6P6P6_PEROL</name>
<proteinExistence type="predicted"/>
<protein>
    <submittedName>
        <fullName evidence="2">Uncharacterized protein</fullName>
    </submittedName>
</protein>
<feature type="signal peptide" evidence="1">
    <location>
        <begin position="1"/>
        <end position="25"/>
    </location>
</feature>
<accession>A0A7J6P6P6</accession>
<gene>
    <name evidence="2" type="ORF">FOZ60_015026</name>
</gene>
<dbReference type="Proteomes" id="UP000541610">
    <property type="component" value="Unassembled WGS sequence"/>
</dbReference>
<keyword evidence="1" id="KW-0732">Signal</keyword>
<reference evidence="2 3" key="1">
    <citation type="submission" date="2020-04" db="EMBL/GenBank/DDBJ databases">
        <title>Perkinsus olseni comparative genomics.</title>
        <authorList>
            <person name="Bogema D.R."/>
        </authorList>
    </citation>
    <scope>NUCLEOTIDE SEQUENCE [LARGE SCALE GENOMIC DNA]</scope>
    <source>
        <strain evidence="2">00978-12</strain>
    </source>
</reference>